<evidence type="ECO:0000256" key="1">
    <source>
        <dbReference type="ARBA" id="ARBA00001962"/>
    </source>
</evidence>
<dbReference type="Gene3D" id="3.90.380.10">
    <property type="entry name" value="Naphthalene 1,2-dioxygenase Alpha Subunit, Chain A, domain 1"/>
    <property type="match status" value="1"/>
</dbReference>
<dbReference type="Pfam" id="PF00355">
    <property type="entry name" value="Rieske"/>
    <property type="match status" value="1"/>
</dbReference>
<gene>
    <name evidence="8" type="ORF">UFOPK1835_02210</name>
</gene>
<dbReference type="Gene3D" id="2.102.10.10">
    <property type="entry name" value="Rieske [2Fe-2S] iron-sulphur domain"/>
    <property type="match status" value="1"/>
</dbReference>
<evidence type="ECO:0000256" key="4">
    <source>
        <dbReference type="ARBA" id="ARBA00023002"/>
    </source>
</evidence>
<evidence type="ECO:0000256" key="2">
    <source>
        <dbReference type="ARBA" id="ARBA00022714"/>
    </source>
</evidence>
<dbReference type="GO" id="GO:0051537">
    <property type="term" value="F:2 iron, 2 sulfur cluster binding"/>
    <property type="evidence" value="ECO:0007669"/>
    <property type="project" value="UniProtKB-KW"/>
</dbReference>
<dbReference type="EMBL" id="CAEZUP010000166">
    <property type="protein sequence ID" value="CAB4627243.1"/>
    <property type="molecule type" value="Genomic_DNA"/>
</dbReference>
<keyword evidence="2" id="KW-0001">2Fe-2S</keyword>
<keyword evidence="6" id="KW-0411">Iron-sulfur</keyword>
<dbReference type="GO" id="GO:0005506">
    <property type="term" value="F:iron ion binding"/>
    <property type="evidence" value="ECO:0007669"/>
    <property type="project" value="InterPro"/>
</dbReference>
<dbReference type="CDD" id="cd03469">
    <property type="entry name" value="Rieske_RO_Alpha_N"/>
    <property type="match status" value="1"/>
</dbReference>
<organism evidence="8">
    <name type="scientific">freshwater metagenome</name>
    <dbReference type="NCBI Taxonomy" id="449393"/>
    <lineage>
        <taxon>unclassified sequences</taxon>
        <taxon>metagenomes</taxon>
        <taxon>ecological metagenomes</taxon>
    </lineage>
</organism>
<keyword evidence="4" id="KW-0560">Oxidoreductase</keyword>
<dbReference type="Pfam" id="PF00848">
    <property type="entry name" value="Ring_hydroxyl_A"/>
    <property type="match status" value="1"/>
</dbReference>
<dbReference type="PANTHER" id="PTHR43756">
    <property type="entry name" value="CHOLINE MONOOXYGENASE, CHLOROPLASTIC"/>
    <property type="match status" value="1"/>
</dbReference>
<reference evidence="8" key="1">
    <citation type="submission" date="2020-05" db="EMBL/GenBank/DDBJ databases">
        <authorList>
            <person name="Chiriac C."/>
            <person name="Salcher M."/>
            <person name="Ghai R."/>
            <person name="Kavagutti S V."/>
        </authorList>
    </citation>
    <scope>NUCLEOTIDE SEQUENCE</scope>
</reference>
<keyword evidence="3" id="KW-0479">Metal-binding</keyword>
<name>A0A6J6ISE8_9ZZZZ</name>
<feature type="domain" description="Rieske" evidence="7">
    <location>
        <begin position="58"/>
        <end position="166"/>
    </location>
</feature>
<dbReference type="InterPro" id="IPR015879">
    <property type="entry name" value="Ring_hydroxy_dOase_asu_C_dom"/>
</dbReference>
<evidence type="ECO:0000259" key="7">
    <source>
        <dbReference type="PROSITE" id="PS51296"/>
    </source>
</evidence>
<dbReference type="PRINTS" id="PR00090">
    <property type="entry name" value="RNGDIOXGNASE"/>
</dbReference>
<dbReference type="AlphaFoldDB" id="A0A6J6ISE8"/>
<dbReference type="SUPFAM" id="SSF50022">
    <property type="entry name" value="ISP domain"/>
    <property type="match status" value="1"/>
</dbReference>
<dbReference type="InterPro" id="IPR036922">
    <property type="entry name" value="Rieske_2Fe-2S_sf"/>
</dbReference>
<evidence type="ECO:0000256" key="3">
    <source>
        <dbReference type="ARBA" id="ARBA00022723"/>
    </source>
</evidence>
<dbReference type="SUPFAM" id="SSF55961">
    <property type="entry name" value="Bet v1-like"/>
    <property type="match status" value="1"/>
</dbReference>
<dbReference type="InterPro" id="IPR017941">
    <property type="entry name" value="Rieske_2Fe-2S"/>
</dbReference>
<dbReference type="PANTHER" id="PTHR43756:SF5">
    <property type="entry name" value="CHOLINE MONOOXYGENASE, CHLOROPLASTIC"/>
    <property type="match status" value="1"/>
</dbReference>
<evidence type="ECO:0000256" key="6">
    <source>
        <dbReference type="ARBA" id="ARBA00023014"/>
    </source>
</evidence>
<dbReference type="GO" id="GO:0016491">
    <property type="term" value="F:oxidoreductase activity"/>
    <property type="evidence" value="ECO:0007669"/>
    <property type="project" value="UniProtKB-KW"/>
</dbReference>
<keyword evidence="5" id="KW-0408">Iron</keyword>
<dbReference type="InterPro" id="IPR001663">
    <property type="entry name" value="Rng_hydr_dOase-A"/>
</dbReference>
<proteinExistence type="predicted"/>
<protein>
    <submittedName>
        <fullName evidence="8">Unannotated protein</fullName>
    </submittedName>
</protein>
<accession>A0A6J6ISE8</accession>
<evidence type="ECO:0000256" key="5">
    <source>
        <dbReference type="ARBA" id="ARBA00023004"/>
    </source>
</evidence>
<comment type="cofactor">
    <cofactor evidence="1">
        <name>Fe cation</name>
        <dbReference type="ChEBI" id="CHEBI:24875"/>
    </cofactor>
</comment>
<dbReference type="CDD" id="cd08882">
    <property type="entry name" value="RHO_alpha_C_MupW-like"/>
    <property type="match status" value="1"/>
</dbReference>
<dbReference type="PROSITE" id="PS51296">
    <property type="entry name" value="RIESKE"/>
    <property type="match status" value="1"/>
</dbReference>
<sequence>MNEIIEPTEVPVRVIGTLRSRSEGAGPGERRPITVPASRYVSGEFAKLEEELVWPRAWQMAATLDDVANIGDFTEFSIGKLSAIVLRDDEGQLRAFQNVCMHRGIELCSGSGSGLTELRCGFHRWCWNLDGSLKEIPSRRDFGVIDSDDYGLRPVAVDTWGPLVFINFDADAEPLADYLGGAPADAAHQAIDGFRCRFEITVAVPANWKTAADGFSETYHVQGLHPELLRIYDDLDSHQVLWEHVGRSRQPYGRPSPRLRPVPSDQEIWDAFATVFSARVGLDAAAPGHVPVVPEGQTLMNVMADQLRTARAAQGLDLSAFTDEELMTLDQYNVFPNITVLFFPDLLSVLRTRPGNSPDECFLDVFQFDRVASDDASPRTRPMKLEMAIDAGSFGTVFNQDFAMLVSAQRGLHQPGFERITLAQEESRILNTHLNLESFIGIHPSEIEGDLPA</sequence>
<evidence type="ECO:0000313" key="8">
    <source>
        <dbReference type="EMBL" id="CAB4627243.1"/>
    </source>
</evidence>